<accession>A0A2W5UR23</accession>
<reference evidence="1 2" key="1">
    <citation type="submission" date="2017-08" db="EMBL/GenBank/DDBJ databases">
        <title>Infants hospitalized years apart are colonized by the same room-sourced microbial strains.</title>
        <authorList>
            <person name="Brooks B."/>
            <person name="Olm M.R."/>
            <person name="Firek B.A."/>
            <person name="Baker R."/>
            <person name="Thomas B.C."/>
            <person name="Morowitz M.J."/>
            <person name="Banfield J.F."/>
        </authorList>
    </citation>
    <scope>NUCLEOTIDE SEQUENCE [LARGE SCALE GENOMIC DNA]</scope>
    <source>
        <strain evidence="1">S2_003_000_R2_14</strain>
    </source>
</reference>
<sequence length="225" mass="24238">MYASVAEVRAEGVPPASATDARLVALIDEATRTIDTVTRQFFEPRRATLRLDGRGTPTIELPVPPIELTRLSVDYEGMQPFPLVGAAPFGFGLDPSVLLVVGAPIGAGYDGARLTLRHGLVFPKGHGNVIAEGRWGFTEDDGTPDGRTPLAVKRACMLLVLRSLHPLADDAAFEARSRWRIIEERTRDQSYRLDPSRGGGLSLIGDPEVDALLVPYVRTSPVGAA</sequence>
<dbReference type="EMBL" id="QFQP01000043">
    <property type="protein sequence ID" value="PZR05664.1"/>
    <property type="molecule type" value="Genomic_DNA"/>
</dbReference>
<comment type="caution">
    <text evidence="1">The sequence shown here is derived from an EMBL/GenBank/DDBJ whole genome shotgun (WGS) entry which is preliminary data.</text>
</comment>
<dbReference type="Proteomes" id="UP000249061">
    <property type="component" value="Unassembled WGS sequence"/>
</dbReference>
<protein>
    <submittedName>
        <fullName evidence="1">Uncharacterized protein</fullName>
    </submittedName>
</protein>
<dbReference type="AlphaFoldDB" id="A0A2W5UR23"/>
<evidence type="ECO:0000313" key="2">
    <source>
        <dbReference type="Proteomes" id="UP000249061"/>
    </source>
</evidence>
<name>A0A2W5UR23_9BACT</name>
<evidence type="ECO:0000313" key="1">
    <source>
        <dbReference type="EMBL" id="PZR05664.1"/>
    </source>
</evidence>
<proteinExistence type="predicted"/>
<gene>
    <name evidence="1" type="ORF">DI536_31945</name>
</gene>
<organism evidence="1 2">
    <name type="scientific">Archangium gephyra</name>
    <dbReference type="NCBI Taxonomy" id="48"/>
    <lineage>
        <taxon>Bacteria</taxon>
        <taxon>Pseudomonadati</taxon>
        <taxon>Myxococcota</taxon>
        <taxon>Myxococcia</taxon>
        <taxon>Myxococcales</taxon>
        <taxon>Cystobacterineae</taxon>
        <taxon>Archangiaceae</taxon>
        <taxon>Archangium</taxon>
    </lineage>
</organism>